<evidence type="ECO:0000256" key="3">
    <source>
        <dbReference type="ARBA" id="ARBA00023319"/>
    </source>
</evidence>
<dbReference type="PANTHER" id="PTHR45080">
    <property type="entry name" value="CONTACTIN 5"/>
    <property type="match status" value="1"/>
</dbReference>
<accession>A0ABM1SQM7</accession>
<dbReference type="Proteomes" id="UP000694941">
    <property type="component" value="Unplaced"/>
</dbReference>
<dbReference type="Pfam" id="PF07679">
    <property type="entry name" value="I-set"/>
    <property type="match status" value="1"/>
</dbReference>
<dbReference type="InterPro" id="IPR036179">
    <property type="entry name" value="Ig-like_dom_sf"/>
</dbReference>
<dbReference type="PANTHER" id="PTHR45080:SF8">
    <property type="entry name" value="IG-LIKE DOMAIN-CONTAINING PROTEIN"/>
    <property type="match status" value="1"/>
</dbReference>
<feature type="chain" id="PRO_5047513350" evidence="4">
    <location>
        <begin position="19"/>
        <end position="125"/>
    </location>
</feature>
<dbReference type="SMART" id="SM00409">
    <property type="entry name" value="IG"/>
    <property type="match status" value="1"/>
</dbReference>
<dbReference type="InterPro" id="IPR013783">
    <property type="entry name" value="Ig-like_fold"/>
</dbReference>
<keyword evidence="2" id="KW-1015">Disulfide bond</keyword>
<keyword evidence="1 4" id="KW-0732">Signal</keyword>
<evidence type="ECO:0000259" key="5">
    <source>
        <dbReference type="PROSITE" id="PS50835"/>
    </source>
</evidence>
<dbReference type="Gene3D" id="2.60.40.10">
    <property type="entry name" value="Immunoglobulins"/>
    <property type="match status" value="1"/>
</dbReference>
<dbReference type="InterPro" id="IPR050958">
    <property type="entry name" value="Cell_Adh-Cytoskel_Orgn"/>
</dbReference>
<gene>
    <name evidence="7" type="primary">LOC111086624</name>
</gene>
<dbReference type="GeneID" id="111086624"/>
<dbReference type="InterPro" id="IPR003599">
    <property type="entry name" value="Ig_sub"/>
</dbReference>
<dbReference type="SMART" id="SM00408">
    <property type="entry name" value="IGc2"/>
    <property type="match status" value="1"/>
</dbReference>
<keyword evidence="3" id="KW-0393">Immunoglobulin domain</keyword>
<dbReference type="InterPro" id="IPR003598">
    <property type="entry name" value="Ig_sub2"/>
</dbReference>
<organism evidence="6 7">
    <name type="scientific">Limulus polyphemus</name>
    <name type="common">Atlantic horseshoe crab</name>
    <dbReference type="NCBI Taxonomy" id="6850"/>
    <lineage>
        <taxon>Eukaryota</taxon>
        <taxon>Metazoa</taxon>
        <taxon>Ecdysozoa</taxon>
        <taxon>Arthropoda</taxon>
        <taxon>Chelicerata</taxon>
        <taxon>Merostomata</taxon>
        <taxon>Xiphosura</taxon>
        <taxon>Limulidae</taxon>
        <taxon>Limulus</taxon>
    </lineage>
</organism>
<evidence type="ECO:0000313" key="7">
    <source>
        <dbReference type="RefSeq" id="XP_022245933.1"/>
    </source>
</evidence>
<name>A0ABM1SQM7_LIMPO</name>
<protein>
    <submittedName>
        <fullName evidence="7">Junctional adhesion molecule A-like</fullName>
    </submittedName>
</protein>
<evidence type="ECO:0000313" key="6">
    <source>
        <dbReference type="Proteomes" id="UP000694941"/>
    </source>
</evidence>
<feature type="signal peptide" evidence="4">
    <location>
        <begin position="1"/>
        <end position="18"/>
    </location>
</feature>
<dbReference type="PROSITE" id="PS50835">
    <property type="entry name" value="IG_LIKE"/>
    <property type="match status" value="1"/>
</dbReference>
<evidence type="ECO:0000256" key="1">
    <source>
        <dbReference type="ARBA" id="ARBA00022729"/>
    </source>
</evidence>
<evidence type="ECO:0000256" key="2">
    <source>
        <dbReference type="ARBA" id="ARBA00023157"/>
    </source>
</evidence>
<dbReference type="RefSeq" id="XP_022245933.1">
    <property type="nucleotide sequence ID" value="XM_022390225.1"/>
</dbReference>
<dbReference type="InterPro" id="IPR013098">
    <property type="entry name" value="Ig_I-set"/>
</dbReference>
<evidence type="ECO:0000256" key="4">
    <source>
        <dbReference type="SAM" id="SignalP"/>
    </source>
</evidence>
<dbReference type="SUPFAM" id="SSF48726">
    <property type="entry name" value="Immunoglobulin"/>
    <property type="match status" value="1"/>
</dbReference>
<dbReference type="InterPro" id="IPR007110">
    <property type="entry name" value="Ig-like_dom"/>
</dbReference>
<reference evidence="7" key="1">
    <citation type="submission" date="2025-08" db="UniProtKB">
        <authorList>
            <consortium name="RefSeq"/>
        </authorList>
    </citation>
    <scope>IDENTIFICATION</scope>
    <source>
        <tissue evidence="7">Muscle</tissue>
    </source>
</reference>
<proteinExistence type="predicted"/>
<feature type="domain" description="Ig-like" evidence="5">
    <location>
        <begin position="26"/>
        <end position="105"/>
    </location>
</feature>
<sequence length="125" mass="13681">MAAKLGVVLLIYTQSLLCLVSSSDPPKIQPFSFPVNLQVGSPIRVTCGLEKGSPPLTFTWKKNGIQLKPIPNKVRFLEDEGFVMLEIKRLDASDVANYTCVARNSAGEDWFTSHLLVKEGASGML</sequence>
<keyword evidence="6" id="KW-1185">Reference proteome</keyword>